<evidence type="ECO:0000313" key="2">
    <source>
        <dbReference type="Proteomes" id="UP001590950"/>
    </source>
</evidence>
<gene>
    <name evidence="1" type="ORF">N7G274_000430</name>
</gene>
<name>A0ABR4AYF6_9LECA</name>
<dbReference type="EMBL" id="JBEFKJ010000001">
    <property type="protein sequence ID" value="KAL2048518.1"/>
    <property type="molecule type" value="Genomic_DNA"/>
</dbReference>
<reference evidence="1 2" key="1">
    <citation type="submission" date="2024-09" db="EMBL/GenBank/DDBJ databases">
        <title>Rethinking Asexuality: The Enigmatic Case of Functional Sexual Genes in Lepraria (Stereocaulaceae).</title>
        <authorList>
            <person name="Doellman M."/>
            <person name="Sun Y."/>
            <person name="Barcenas-Pena A."/>
            <person name="Lumbsch H.T."/>
            <person name="Grewe F."/>
        </authorList>
    </citation>
    <scope>NUCLEOTIDE SEQUENCE [LARGE SCALE GENOMIC DNA]</scope>
    <source>
        <strain evidence="1 2">Mercado 3170</strain>
    </source>
</reference>
<dbReference type="Proteomes" id="UP001590950">
    <property type="component" value="Unassembled WGS sequence"/>
</dbReference>
<proteinExistence type="predicted"/>
<keyword evidence="2" id="KW-1185">Reference proteome</keyword>
<comment type="caution">
    <text evidence="1">The sequence shown here is derived from an EMBL/GenBank/DDBJ whole genome shotgun (WGS) entry which is preliminary data.</text>
</comment>
<evidence type="ECO:0000313" key="1">
    <source>
        <dbReference type="EMBL" id="KAL2048518.1"/>
    </source>
</evidence>
<accession>A0ABR4AYF6</accession>
<sequence>MMSLCDNEIKAMHAEIQQVSSTKNLLAGSALQAMLDLINPSFSISPLKLLCQYLTRIKAAEGLVKITASVATIPQVVQVFGLNFDILSMDARWTLTEDSILKEPKILRRNLNDLCDAFHEEQSEAVCRIAIDIILIQCRTYVRLKYNPAKAETAALTTASTPLKGALNVLTETSKKPIKLYPGSTVSVEVLNRSVSNSRFLVSGRADWAMG</sequence>
<organism evidence="1 2">
    <name type="scientific">Stereocaulon virgatum</name>
    <dbReference type="NCBI Taxonomy" id="373712"/>
    <lineage>
        <taxon>Eukaryota</taxon>
        <taxon>Fungi</taxon>
        <taxon>Dikarya</taxon>
        <taxon>Ascomycota</taxon>
        <taxon>Pezizomycotina</taxon>
        <taxon>Lecanoromycetes</taxon>
        <taxon>OSLEUM clade</taxon>
        <taxon>Lecanoromycetidae</taxon>
        <taxon>Lecanorales</taxon>
        <taxon>Lecanorineae</taxon>
        <taxon>Stereocaulaceae</taxon>
        <taxon>Stereocaulon</taxon>
    </lineage>
</organism>
<protein>
    <submittedName>
        <fullName evidence="1">Uncharacterized protein</fullName>
    </submittedName>
</protein>